<dbReference type="SUPFAM" id="SSF88946">
    <property type="entry name" value="Sigma2 domain of RNA polymerase sigma factors"/>
    <property type="match status" value="1"/>
</dbReference>
<evidence type="ECO:0000313" key="7">
    <source>
        <dbReference type="EMBL" id="QDU29304.1"/>
    </source>
</evidence>
<dbReference type="InterPro" id="IPR014284">
    <property type="entry name" value="RNA_pol_sigma-70_dom"/>
</dbReference>
<organism evidence="7 8">
    <name type="scientific">Anatilimnocola aggregata</name>
    <dbReference type="NCBI Taxonomy" id="2528021"/>
    <lineage>
        <taxon>Bacteria</taxon>
        <taxon>Pseudomonadati</taxon>
        <taxon>Planctomycetota</taxon>
        <taxon>Planctomycetia</taxon>
        <taxon>Pirellulales</taxon>
        <taxon>Pirellulaceae</taxon>
        <taxon>Anatilimnocola</taxon>
    </lineage>
</organism>
<dbReference type="AlphaFoldDB" id="A0A517YGF5"/>
<dbReference type="Gene3D" id="1.10.10.10">
    <property type="entry name" value="Winged helix-like DNA-binding domain superfamily/Winged helix DNA-binding domain"/>
    <property type="match status" value="1"/>
</dbReference>
<evidence type="ECO:0000256" key="3">
    <source>
        <dbReference type="ARBA" id="ARBA00023082"/>
    </source>
</evidence>
<keyword evidence="3" id="KW-0731">Sigma factor</keyword>
<dbReference type="Proteomes" id="UP000315017">
    <property type="component" value="Chromosome"/>
</dbReference>
<dbReference type="Gene3D" id="1.10.1740.10">
    <property type="match status" value="1"/>
</dbReference>
<dbReference type="RefSeq" id="WP_145092928.1">
    <property type="nucleotide sequence ID" value="NZ_CP036274.1"/>
</dbReference>
<keyword evidence="2" id="KW-0805">Transcription regulation</keyword>
<keyword evidence="8" id="KW-1185">Reference proteome</keyword>
<dbReference type="GO" id="GO:0003677">
    <property type="term" value="F:DNA binding"/>
    <property type="evidence" value="ECO:0007669"/>
    <property type="project" value="InterPro"/>
</dbReference>
<dbReference type="KEGG" id="aagg:ETAA8_44120"/>
<proteinExistence type="inferred from homology"/>
<dbReference type="Pfam" id="PF08281">
    <property type="entry name" value="Sigma70_r4_2"/>
    <property type="match status" value="1"/>
</dbReference>
<feature type="domain" description="RNA polymerase sigma-70 region 2" evidence="5">
    <location>
        <begin position="21"/>
        <end position="88"/>
    </location>
</feature>
<dbReference type="InterPro" id="IPR036388">
    <property type="entry name" value="WH-like_DNA-bd_sf"/>
</dbReference>
<reference evidence="7 8" key="1">
    <citation type="submission" date="2019-02" db="EMBL/GenBank/DDBJ databases">
        <title>Deep-cultivation of Planctomycetes and their phenomic and genomic characterization uncovers novel biology.</title>
        <authorList>
            <person name="Wiegand S."/>
            <person name="Jogler M."/>
            <person name="Boedeker C."/>
            <person name="Pinto D."/>
            <person name="Vollmers J."/>
            <person name="Rivas-Marin E."/>
            <person name="Kohn T."/>
            <person name="Peeters S.H."/>
            <person name="Heuer A."/>
            <person name="Rast P."/>
            <person name="Oberbeckmann S."/>
            <person name="Bunk B."/>
            <person name="Jeske O."/>
            <person name="Meyerdierks A."/>
            <person name="Storesund J.E."/>
            <person name="Kallscheuer N."/>
            <person name="Luecker S."/>
            <person name="Lage O.M."/>
            <person name="Pohl T."/>
            <person name="Merkel B.J."/>
            <person name="Hornburger P."/>
            <person name="Mueller R.-W."/>
            <person name="Bruemmer F."/>
            <person name="Labrenz M."/>
            <person name="Spormann A.M."/>
            <person name="Op den Camp H."/>
            <person name="Overmann J."/>
            <person name="Amann R."/>
            <person name="Jetten M.S.M."/>
            <person name="Mascher T."/>
            <person name="Medema M.H."/>
            <person name="Devos D.P."/>
            <person name="Kaster A.-K."/>
            <person name="Ovreas L."/>
            <person name="Rohde M."/>
            <person name="Galperin M.Y."/>
            <person name="Jogler C."/>
        </authorList>
    </citation>
    <scope>NUCLEOTIDE SEQUENCE [LARGE SCALE GENOMIC DNA]</scope>
    <source>
        <strain evidence="7 8">ETA_A8</strain>
    </source>
</reference>
<evidence type="ECO:0000256" key="1">
    <source>
        <dbReference type="ARBA" id="ARBA00010641"/>
    </source>
</evidence>
<sequence>MQVPLLPRIASGDSSAVDECIERYGGLVWSLARRLSPSVADAEDAVQEIFVDLWKNADRFREEVAGETTFVAMLARRRLIDRLRKSRRELESHPIDEMALQYAGPPQTPAAELAEEGSRATACLEHLRSDERRVLELSIYHGLPQSRIAEQTGLPLGTVKTHARRGLLQLRDCMQVRGQRRPQGVEVL</sequence>
<protein>
    <submittedName>
        <fullName evidence="7">ECF RNA polymerase sigma factor SigK</fullName>
    </submittedName>
</protein>
<dbReference type="InterPro" id="IPR007627">
    <property type="entry name" value="RNA_pol_sigma70_r2"/>
</dbReference>
<dbReference type="NCBIfam" id="TIGR02937">
    <property type="entry name" value="sigma70-ECF"/>
    <property type="match status" value="1"/>
</dbReference>
<keyword evidence="4" id="KW-0804">Transcription</keyword>
<feature type="domain" description="RNA polymerase sigma factor 70 region 4 type 2" evidence="6">
    <location>
        <begin position="121"/>
        <end position="170"/>
    </location>
</feature>
<dbReference type="InterPro" id="IPR013249">
    <property type="entry name" value="RNA_pol_sigma70_r4_t2"/>
</dbReference>
<evidence type="ECO:0000259" key="6">
    <source>
        <dbReference type="Pfam" id="PF08281"/>
    </source>
</evidence>
<dbReference type="SUPFAM" id="SSF88659">
    <property type="entry name" value="Sigma3 and sigma4 domains of RNA polymerase sigma factors"/>
    <property type="match status" value="1"/>
</dbReference>
<dbReference type="PANTHER" id="PTHR43133">
    <property type="entry name" value="RNA POLYMERASE ECF-TYPE SIGMA FACTO"/>
    <property type="match status" value="1"/>
</dbReference>
<evidence type="ECO:0000256" key="4">
    <source>
        <dbReference type="ARBA" id="ARBA00023163"/>
    </source>
</evidence>
<name>A0A517YGF5_9BACT</name>
<dbReference type="PANTHER" id="PTHR43133:SF62">
    <property type="entry name" value="RNA POLYMERASE SIGMA FACTOR SIGZ"/>
    <property type="match status" value="1"/>
</dbReference>
<dbReference type="Pfam" id="PF04542">
    <property type="entry name" value="Sigma70_r2"/>
    <property type="match status" value="1"/>
</dbReference>
<dbReference type="GO" id="GO:0016987">
    <property type="term" value="F:sigma factor activity"/>
    <property type="evidence" value="ECO:0007669"/>
    <property type="project" value="UniProtKB-KW"/>
</dbReference>
<dbReference type="OrthoDB" id="9784272at2"/>
<evidence type="ECO:0000256" key="2">
    <source>
        <dbReference type="ARBA" id="ARBA00023015"/>
    </source>
</evidence>
<dbReference type="InterPro" id="IPR013325">
    <property type="entry name" value="RNA_pol_sigma_r2"/>
</dbReference>
<comment type="similarity">
    <text evidence="1">Belongs to the sigma-70 factor family. ECF subfamily.</text>
</comment>
<dbReference type="InterPro" id="IPR039425">
    <property type="entry name" value="RNA_pol_sigma-70-like"/>
</dbReference>
<dbReference type="EMBL" id="CP036274">
    <property type="protein sequence ID" value="QDU29304.1"/>
    <property type="molecule type" value="Genomic_DNA"/>
</dbReference>
<dbReference type="GO" id="GO:0006352">
    <property type="term" value="P:DNA-templated transcription initiation"/>
    <property type="evidence" value="ECO:0007669"/>
    <property type="project" value="InterPro"/>
</dbReference>
<accession>A0A517YGF5</accession>
<evidence type="ECO:0000259" key="5">
    <source>
        <dbReference type="Pfam" id="PF04542"/>
    </source>
</evidence>
<gene>
    <name evidence="7" type="primary">sigK</name>
    <name evidence="7" type="ORF">ETAA8_44120</name>
</gene>
<dbReference type="InterPro" id="IPR013324">
    <property type="entry name" value="RNA_pol_sigma_r3/r4-like"/>
</dbReference>
<evidence type="ECO:0000313" key="8">
    <source>
        <dbReference type="Proteomes" id="UP000315017"/>
    </source>
</evidence>